<keyword evidence="3" id="KW-1185">Reference proteome</keyword>
<proteinExistence type="predicted"/>
<evidence type="ECO:0000313" key="2">
    <source>
        <dbReference type="EMBL" id="KAJ0395665.1"/>
    </source>
</evidence>
<dbReference type="EMBL" id="JAKCXM010000331">
    <property type="protein sequence ID" value="KAJ0395665.1"/>
    <property type="molecule type" value="Genomic_DNA"/>
</dbReference>
<evidence type="ECO:0000313" key="3">
    <source>
        <dbReference type="Proteomes" id="UP001209570"/>
    </source>
</evidence>
<organism evidence="2 3">
    <name type="scientific">Pythium insidiosum</name>
    <name type="common">Pythiosis disease agent</name>
    <dbReference type="NCBI Taxonomy" id="114742"/>
    <lineage>
        <taxon>Eukaryota</taxon>
        <taxon>Sar</taxon>
        <taxon>Stramenopiles</taxon>
        <taxon>Oomycota</taxon>
        <taxon>Peronosporomycetes</taxon>
        <taxon>Pythiales</taxon>
        <taxon>Pythiaceae</taxon>
        <taxon>Pythium</taxon>
    </lineage>
</organism>
<dbReference type="PANTHER" id="PTHR37066">
    <property type="entry name" value="HELICASE-ASSOCIATED"/>
    <property type="match status" value="1"/>
</dbReference>
<dbReference type="PANTHER" id="PTHR37066:SF1">
    <property type="entry name" value="LNS2_PITP DOMAIN-CONTAINING PROTEIN"/>
    <property type="match status" value="1"/>
</dbReference>
<name>A0AAD5LD19_PYTIN</name>
<protein>
    <recommendedName>
        <fullName evidence="1">Helicase-associated domain-containing protein</fullName>
    </recommendedName>
</protein>
<evidence type="ECO:0000259" key="1">
    <source>
        <dbReference type="Pfam" id="PF03457"/>
    </source>
</evidence>
<accession>A0AAD5LD19</accession>
<reference evidence="2" key="1">
    <citation type="submission" date="2021-12" db="EMBL/GenBank/DDBJ databases">
        <title>Prjna785345.</title>
        <authorList>
            <person name="Rujirawat T."/>
            <person name="Krajaejun T."/>
        </authorList>
    </citation>
    <scope>NUCLEOTIDE SEQUENCE</scope>
    <source>
        <strain evidence="2">Pi057C3</strain>
    </source>
</reference>
<dbReference type="Pfam" id="PF03457">
    <property type="entry name" value="HA"/>
    <property type="match status" value="1"/>
</dbReference>
<feature type="domain" description="Helicase-associated" evidence="1">
    <location>
        <begin position="134"/>
        <end position="208"/>
    </location>
</feature>
<dbReference type="Proteomes" id="UP001209570">
    <property type="component" value="Unassembled WGS sequence"/>
</dbReference>
<sequence>MSSSTMGFAWRRLGALRRVPLRQQQPPQSLHINRHSLLPLAQLAQVAGFTTHAPAPDATRLLRAVETFRARHGHALVPPRFVVPQDAAWPSELHGLRVGKWLRSAVRDSQLQPTLQVIDAVFASARGSDYAEFHWRHTTLAALQAFTEIHGHPYVPRTFVVPLEAAGERWPPATRALPLGHQVHALRKAYRAGSLARARVDALDALDFAWDVMQHKWSTRFLPALRRFHALHGHCDVPQSFVVPCEDDAVAQWGDLPACHGYRLGAAVNHVRLGDSFALQVATHQRELEALGFARSSSDHQWGARVLPALEAYSRLHGHCHVPVAFSVPLDDARWPEGTRGMRLGFIVQNIQYRGDFLPQVLRDAERLEALGFVWNRAEFKWRCVVFPALEAFVRLHGHSDVPVGFVVPAEAPWPRATHGLRLGRIAALRSARAKFAAYVEIDEKRLQALGFDWSVVESELKDDDGDVETLWDDR</sequence>
<dbReference type="InterPro" id="IPR005114">
    <property type="entry name" value="Helicase_assoc"/>
</dbReference>
<gene>
    <name evidence="2" type="ORF">P43SY_009476</name>
</gene>
<dbReference type="AlphaFoldDB" id="A0AAD5LD19"/>
<comment type="caution">
    <text evidence="2">The sequence shown here is derived from an EMBL/GenBank/DDBJ whole genome shotgun (WGS) entry which is preliminary data.</text>
</comment>